<dbReference type="InterPro" id="IPR004304">
    <property type="entry name" value="FmdA_AmdA"/>
</dbReference>
<gene>
    <name evidence="1" type="ORF">NVS89_15485</name>
</gene>
<dbReference type="PANTHER" id="PTHR31891">
    <property type="entry name" value="FORMAMIDASE C869.04-RELATED"/>
    <property type="match status" value="1"/>
</dbReference>
<name>A0A9X2PFN5_9HYPH</name>
<comment type="caution">
    <text evidence="1">The sequence shown here is derived from an EMBL/GenBank/DDBJ whole genome shotgun (WGS) entry which is preliminary data.</text>
</comment>
<dbReference type="Proteomes" id="UP001151088">
    <property type="component" value="Unassembled WGS sequence"/>
</dbReference>
<accession>A0A9X2PFN5</accession>
<dbReference type="AlphaFoldDB" id="A0A9X2PFN5"/>
<dbReference type="GO" id="GO:0016811">
    <property type="term" value="F:hydrolase activity, acting on carbon-nitrogen (but not peptide) bonds, in linear amides"/>
    <property type="evidence" value="ECO:0007669"/>
    <property type="project" value="InterPro"/>
</dbReference>
<dbReference type="Gene3D" id="2.40.10.120">
    <property type="match status" value="1"/>
</dbReference>
<dbReference type="RefSeq" id="WP_258733668.1">
    <property type="nucleotide sequence ID" value="NZ_JANTHZ010000007.1"/>
</dbReference>
<dbReference type="Gene3D" id="2.60.120.580">
    <property type="entry name" value="Acetamidase/Formamidase-like domains"/>
    <property type="match status" value="1"/>
</dbReference>
<proteinExistence type="predicted"/>
<organism evidence="1 2">
    <name type="scientific">Ancylobacter mangrovi</name>
    <dbReference type="NCBI Taxonomy" id="2972472"/>
    <lineage>
        <taxon>Bacteria</taxon>
        <taxon>Pseudomonadati</taxon>
        <taxon>Pseudomonadota</taxon>
        <taxon>Alphaproteobacteria</taxon>
        <taxon>Hyphomicrobiales</taxon>
        <taxon>Xanthobacteraceae</taxon>
        <taxon>Ancylobacter</taxon>
    </lineage>
</organism>
<reference evidence="1" key="1">
    <citation type="submission" date="2022-08" db="EMBL/GenBank/DDBJ databases">
        <authorList>
            <person name="Li F."/>
        </authorList>
    </citation>
    <scope>NUCLEOTIDE SEQUENCE</scope>
    <source>
        <strain evidence="1">MQZ15Z-1</strain>
    </source>
</reference>
<evidence type="ECO:0000313" key="2">
    <source>
        <dbReference type="Proteomes" id="UP001151088"/>
    </source>
</evidence>
<keyword evidence="2" id="KW-1185">Reference proteome</keyword>
<dbReference type="PANTHER" id="PTHR31891:SF1">
    <property type="entry name" value="FORMAMIDASE C869.04-RELATED"/>
    <property type="match status" value="1"/>
</dbReference>
<dbReference type="SUPFAM" id="SSF141130">
    <property type="entry name" value="Acetamidase/Formamidase-like"/>
    <property type="match status" value="1"/>
</dbReference>
<dbReference type="EMBL" id="JANTHZ010000007">
    <property type="protein sequence ID" value="MCS0496504.1"/>
    <property type="molecule type" value="Genomic_DNA"/>
</dbReference>
<protein>
    <submittedName>
        <fullName evidence="1">Acetamidase/formamidase family protein</fullName>
    </submittedName>
</protein>
<dbReference type="Gene3D" id="3.10.28.20">
    <property type="entry name" value="Acetamidase/Formamidase-like domains"/>
    <property type="match status" value="1"/>
</dbReference>
<dbReference type="Pfam" id="PF03069">
    <property type="entry name" value="FmdA_AmdA"/>
    <property type="match status" value="2"/>
</dbReference>
<evidence type="ECO:0000313" key="1">
    <source>
        <dbReference type="EMBL" id="MCS0496504.1"/>
    </source>
</evidence>
<sequence>MKHLDATPSTVHFGFHDACLPPVMEVNPGEEIVISSVSADPDDAVPAHWLPVGIADIYAHAPRGTGPHILTGPVHVRGAIPGDTLVVDILDIRLTQPYGYNIVSPMKGMFPQEQPTQRTTVMPIDLDTGLVEVASGIRIPTRPFFGQLLVAPPPEWGRLDSRPPNRHGGNLDNKELVKGTRLLLPVWNEGALFSAGDGHAAQGDGEINQTAIETSMEGRFRLSLLKGRSVEWPVAVTPTHLLAMAFHEDLDDAARLAMRALIALMEEGGLSFHNAYRLGSVAADLRITQFVNGNRGVHAMLPIEIARALPRPPDFLPAPGELS</sequence>